<accession>A0ABN1KCD3</accession>
<keyword evidence="2" id="KW-1185">Reference proteome</keyword>
<comment type="caution">
    <text evidence="1">The sequence shown here is derived from an EMBL/GenBank/DDBJ whole genome shotgun (WGS) entry which is preliminary data.</text>
</comment>
<gene>
    <name evidence="1" type="ORF">GCM10009107_46390</name>
</gene>
<protein>
    <submittedName>
        <fullName evidence="1">Uncharacterized protein</fullName>
    </submittedName>
</protein>
<dbReference type="RefSeq" id="WP_231012272.1">
    <property type="nucleotide sequence ID" value="NZ_BAAAEW010000033.1"/>
</dbReference>
<dbReference type="Proteomes" id="UP001500279">
    <property type="component" value="Unassembled WGS sequence"/>
</dbReference>
<evidence type="ECO:0000313" key="1">
    <source>
        <dbReference type="EMBL" id="GAA0762180.1"/>
    </source>
</evidence>
<dbReference type="SUPFAM" id="SSF53067">
    <property type="entry name" value="Actin-like ATPase domain"/>
    <property type="match status" value="1"/>
</dbReference>
<organism evidence="1 2">
    <name type="scientific">Ideonella azotifigens</name>
    <dbReference type="NCBI Taxonomy" id="513160"/>
    <lineage>
        <taxon>Bacteria</taxon>
        <taxon>Pseudomonadati</taxon>
        <taxon>Pseudomonadota</taxon>
        <taxon>Betaproteobacteria</taxon>
        <taxon>Burkholderiales</taxon>
        <taxon>Sphaerotilaceae</taxon>
        <taxon>Ideonella</taxon>
    </lineage>
</organism>
<evidence type="ECO:0000313" key="2">
    <source>
        <dbReference type="Proteomes" id="UP001500279"/>
    </source>
</evidence>
<name>A0ABN1KCD3_9BURK</name>
<sequence length="403" mass="43002">MKLRWPWQRNARGNRQDRLVFCSTPEGLAWLRAEPAGGRLRLASHGELARDGQTDAEWTRAVRQLGLPNGSPATAVLPLQAYQLLQIEAPVVPADELRAAARWRAKDMVNGHIDDVTLDVMRLGQPGSQVQGHEQMFVVAAPNKEVAAAAALATGAGWRLAVVDVADNAQRNLQHAAATQMDLADRATACLAVHDHKTCLLTICAGGELYYSRRLEWDPALLARAERAAAPAATAAPALPATPDSTAHHYMLGDAQMVAAGSDIAADLPHDAPRSFSFDDPLLSADDGLAAFAPAATAAYTPASAAIEFAADDTPRMVIELQRSFDVWERSWPQLPLSLLMLQPPGEATHAASVVAASFLQEQLGLRVLPLDLSAGLDLGERPAGTLPPLSLLGALLRDRPEA</sequence>
<proteinExistence type="predicted"/>
<reference evidence="1 2" key="1">
    <citation type="journal article" date="2019" name="Int. J. Syst. Evol. Microbiol.">
        <title>The Global Catalogue of Microorganisms (GCM) 10K type strain sequencing project: providing services to taxonomists for standard genome sequencing and annotation.</title>
        <authorList>
            <consortium name="The Broad Institute Genomics Platform"/>
            <consortium name="The Broad Institute Genome Sequencing Center for Infectious Disease"/>
            <person name="Wu L."/>
            <person name="Ma J."/>
        </authorList>
    </citation>
    <scope>NUCLEOTIDE SEQUENCE [LARGE SCALE GENOMIC DNA]</scope>
    <source>
        <strain evidence="1 2">JCM 15503</strain>
    </source>
</reference>
<dbReference type="InterPro" id="IPR043129">
    <property type="entry name" value="ATPase_NBD"/>
</dbReference>
<dbReference type="EMBL" id="BAAAEW010000033">
    <property type="protein sequence ID" value="GAA0762180.1"/>
    <property type="molecule type" value="Genomic_DNA"/>
</dbReference>